<evidence type="ECO:0000256" key="12">
    <source>
        <dbReference type="ARBA" id="ARBA00033103"/>
    </source>
</evidence>
<dbReference type="RefSeq" id="WP_212966456.1">
    <property type="nucleotide sequence ID" value="NZ_BORB01000019.1"/>
</dbReference>
<dbReference type="Proteomes" id="UP000679950">
    <property type="component" value="Unassembled WGS sequence"/>
</dbReference>
<proteinExistence type="inferred from homology"/>
<evidence type="ECO:0000256" key="3">
    <source>
        <dbReference type="ARBA" id="ARBA00014415"/>
    </source>
</evidence>
<dbReference type="Gene3D" id="2.60.34.10">
    <property type="entry name" value="Substrate Binding Domain Of DNAk, Chain A, domain 1"/>
    <property type="match status" value="1"/>
</dbReference>
<evidence type="ECO:0000256" key="7">
    <source>
        <dbReference type="ARBA" id="ARBA00022840"/>
    </source>
</evidence>
<gene>
    <name evidence="14" type="ORF">J8TS2_24770</name>
</gene>
<evidence type="ECO:0000256" key="13">
    <source>
        <dbReference type="RuleBase" id="RU003322"/>
    </source>
</evidence>
<evidence type="ECO:0000256" key="6">
    <source>
        <dbReference type="ARBA" id="ARBA00022741"/>
    </source>
</evidence>
<keyword evidence="5" id="KW-0597">Phosphoprotein</keyword>
<comment type="similarity">
    <text evidence="2 13">Belongs to the heat shock protein 70 family.</text>
</comment>
<dbReference type="InterPro" id="IPR042030">
    <property type="entry name" value="HscC_NBD"/>
</dbReference>
<dbReference type="PROSITE" id="PS00297">
    <property type="entry name" value="HSP70_1"/>
    <property type="match status" value="1"/>
</dbReference>
<dbReference type="InterPro" id="IPR013126">
    <property type="entry name" value="Hsp_70_fam"/>
</dbReference>
<reference evidence="14 15" key="1">
    <citation type="submission" date="2021-03" db="EMBL/GenBank/DDBJ databases">
        <title>Antimicrobial resistance genes in bacteria isolated from Japanese honey, and their potential for conferring macrolide and lincosamide resistance in the American foulbrood pathogen Paenibacillus larvae.</title>
        <authorList>
            <person name="Okamoto M."/>
            <person name="Kumagai M."/>
            <person name="Kanamori H."/>
            <person name="Takamatsu D."/>
        </authorList>
    </citation>
    <scope>NUCLEOTIDE SEQUENCE [LARGE SCALE GENOMIC DNA]</scope>
    <source>
        <strain evidence="14 15">J8TS2</strain>
    </source>
</reference>
<dbReference type="InterPro" id="IPR043129">
    <property type="entry name" value="ATPase_NBD"/>
</dbReference>
<dbReference type="PANTHER" id="PTHR19375">
    <property type="entry name" value="HEAT SHOCK PROTEIN 70KDA"/>
    <property type="match status" value="1"/>
</dbReference>
<evidence type="ECO:0000256" key="10">
    <source>
        <dbReference type="ARBA" id="ARBA00030019"/>
    </source>
</evidence>
<evidence type="ECO:0000313" key="14">
    <source>
        <dbReference type="EMBL" id="GIN58158.1"/>
    </source>
</evidence>
<dbReference type="CDD" id="cd10235">
    <property type="entry name" value="ASKHA_NBD_HSP70_HscC"/>
    <property type="match status" value="1"/>
</dbReference>
<evidence type="ECO:0000256" key="11">
    <source>
        <dbReference type="ARBA" id="ARBA00030945"/>
    </source>
</evidence>
<dbReference type="PROSITE" id="PS00329">
    <property type="entry name" value="HSP70_2"/>
    <property type="match status" value="1"/>
</dbReference>
<comment type="function">
    <text evidence="1">Acts as a chaperone.</text>
</comment>
<evidence type="ECO:0000256" key="4">
    <source>
        <dbReference type="ARBA" id="ARBA00017249"/>
    </source>
</evidence>
<dbReference type="Gene3D" id="3.90.640.10">
    <property type="entry name" value="Actin, Chain A, domain 4"/>
    <property type="match status" value="1"/>
</dbReference>
<accession>A0ABQ4KJM4</accession>
<keyword evidence="8" id="KW-0346">Stress response</keyword>
<dbReference type="PRINTS" id="PR00301">
    <property type="entry name" value="HEATSHOCK70"/>
</dbReference>
<dbReference type="Gene3D" id="3.30.420.40">
    <property type="match status" value="3"/>
</dbReference>
<keyword evidence="6 13" id="KW-0547">Nucleotide-binding</keyword>
<keyword evidence="9" id="KW-0143">Chaperone</keyword>
<protein>
    <recommendedName>
        <fullName evidence="3">Chaperone protein DnaK</fullName>
    </recommendedName>
    <alternativeName>
        <fullName evidence="4">Chaperone protein dnaK</fullName>
    </alternativeName>
    <alternativeName>
        <fullName evidence="12">HSP70</fullName>
    </alternativeName>
    <alternativeName>
        <fullName evidence="11">Heat shock 70 kDa protein</fullName>
    </alternativeName>
    <alternativeName>
        <fullName evidence="10">Heat shock protein 70</fullName>
    </alternativeName>
</protein>
<evidence type="ECO:0000256" key="5">
    <source>
        <dbReference type="ARBA" id="ARBA00022553"/>
    </source>
</evidence>
<dbReference type="PROSITE" id="PS01036">
    <property type="entry name" value="HSP70_3"/>
    <property type="match status" value="1"/>
</dbReference>
<dbReference type="InterPro" id="IPR029047">
    <property type="entry name" value="HSP70_peptide-bd_sf"/>
</dbReference>
<organism evidence="14 15">
    <name type="scientific">Lederbergia ruris</name>
    <dbReference type="NCBI Taxonomy" id="217495"/>
    <lineage>
        <taxon>Bacteria</taxon>
        <taxon>Bacillati</taxon>
        <taxon>Bacillota</taxon>
        <taxon>Bacilli</taxon>
        <taxon>Bacillales</taxon>
        <taxon>Bacillaceae</taxon>
        <taxon>Lederbergia</taxon>
    </lineage>
</organism>
<evidence type="ECO:0000256" key="8">
    <source>
        <dbReference type="ARBA" id="ARBA00023016"/>
    </source>
</evidence>
<dbReference type="SUPFAM" id="SSF100920">
    <property type="entry name" value="Heat shock protein 70kD (HSP70), peptide-binding domain"/>
    <property type="match status" value="1"/>
</dbReference>
<sequence length="567" mass="63785">MTTIGIDLGTTNSLVAYWDQDKPCLIPNVLDQHLTPSVVSVDENGEILVGQVAKERLVTHPQHTASIFKRFMGTDKVYSLGAYNFSPEELSSFVIKVLKSDAEAFLQKEVTNAVISVPAYFNDTQRKATKKAAELAGLKVERLISEPTAAALAYGLNQEEPETKFLVFDLGGGTFDVSILELFEGIIEVQSIAGDNYLGGEDFTNLLISYFMEQHQLNKDDLDSKTRSLLYTQAERCKLSLCDSSTGTMNVTIDGESFETKIKKDEFEKLSQQLLLRLRYPIERALRDAELSADDMDAVILIGGATRMPLIKSVIVKMFGRIPYAHIHPDETVALGTAIQVALKERNKTLEEVILTDVCPYTLGTDVVEELGQGKKESGYFFPIIERNTPIPVSRVERLFTVHDNQTRVKVGVYQGESRKVVNNIKLGELTIKVPPAPAGVQAIDVRYTYDINGILEVEVISQSTGEKKRVIIEQNSGDLTQQDIDARLKKLENIKVHPRDRTENRLLLAKGERLYEEMLGEDREKVAFLLRKFEQVLLTQNEKEIKKATKTFSEQLENIERWIYSR</sequence>
<keyword evidence="7 13" id="KW-0067">ATP-binding</keyword>
<dbReference type="SUPFAM" id="SSF53067">
    <property type="entry name" value="Actin-like ATPase domain"/>
    <property type="match status" value="2"/>
</dbReference>
<dbReference type="InterPro" id="IPR018181">
    <property type="entry name" value="Heat_shock_70_CS"/>
</dbReference>
<name>A0ABQ4KJM4_9BACI</name>
<evidence type="ECO:0000256" key="9">
    <source>
        <dbReference type="ARBA" id="ARBA00023186"/>
    </source>
</evidence>
<dbReference type="EMBL" id="BORB01000019">
    <property type="protein sequence ID" value="GIN58158.1"/>
    <property type="molecule type" value="Genomic_DNA"/>
</dbReference>
<evidence type="ECO:0000256" key="2">
    <source>
        <dbReference type="ARBA" id="ARBA00007381"/>
    </source>
</evidence>
<dbReference type="Pfam" id="PF00012">
    <property type="entry name" value="HSP70"/>
    <property type="match status" value="1"/>
</dbReference>
<evidence type="ECO:0000256" key="1">
    <source>
        <dbReference type="ARBA" id="ARBA00002290"/>
    </source>
</evidence>
<evidence type="ECO:0000313" key="15">
    <source>
        <dbReference type="Proteomes" id="UP000679950"/>
    </source>
</evidence>
<comment type="caution">
    <text evidence="14">The sequence shown here is derived from an EMBL/GenBank/DDBJ whole genome shotgun (WGS) entry which is preliminary data.</text>
</comment>
<keyword evidence="15" id="KW-1185">Reference proteome</keyword>